<name>A0A6I1MPR4_9CLOT</name>
<sequence>MRSKNELNKLEVKRLYLEGYNASEIAKVLGANKSQVQKCIQRNFKDLKKQNQIKKSLKSLEQKEIRKIINKEAKKYMSDRSFVEKNRSIYNTNIKGDIVLKKDLNFLIPVDVPKKLINKEFKKYL</sequence>
<keyword evidence="2" id="KW-1185">Reference proteome</keyword>
<accession>A0A6I1MPR4</accession>
<dbReference type="OrthoDB" id="1917280at2"/>
<organism evidence="1 2">
    <name type="scientific">Clostridium tarantellae</name>
    <dbReference type="NCBI Taxonomy" id="39493"/>
    <lineage>
        <taxon>Bacteria</taxon>
        <taxon>Bacillati</taxon>
        <taxon>Bacillota</taxon>
        <taxon>Clostridia</taxon>
        <taxon>Eubacteriales</taxon>
        <taxon>Clostridiaceae</taxon>
        <taxon>Clostridium</taxon>
    </lineage>
</organism>
<dbReference type="InterPro" id="IPR013324">
    <property type="entry name" value="RNA_pol_sigma_r3/r4-like"/>
</dbReference>
<reference evidence="1 2" key="1">
    <citation type="submission" date="2019-10" db="EMBL/GenBank/DDBJ databases">
        <title>The Genome Sequence of Clostridium tarantellae Isolated from Fish Brain.</title>
        <authorList>
            <person name="Bano L."/>
            <person name="Kiel M."/>
            <person name="Sales G."/>
            <person name="Doxey A.C."/>
            <person name="Mansfield M.J."/>
            <person name="Schiavone M."/>
            <person name="Rossetto O."/>
            <person name="Pirazzini M."/>
            <person name="Dobrindt U."/>
            <person name="Montecucco C."/>
        </authorList>
    </citation>
    <scope>NUCLEOTIDE SEQUENCE [LARGE SCALE GENOMIC DNA]</scope>
    <source>
        <strain evidence="1 2">DSM 3997</strain>
    </source>
</reference>
<gene>
    <name evidence="1" type="ORF">GBZ86_14260</name>
</gene>
<dbReference type="EMBL" id="WHJC01000352">
    <property type="protein sequence ID" value="MPQ44900.1"/>
    <property type="molecule type" value="Genomic_DNA"/>
</dbReference>
<dbReference type="SUPFAM" id="SSF88659">
    <property type="entry name" value="Sigma3 and sigma4 domains of RNA polymerase sigma factors"/>
    <property type="match status" value="1"/>
</dbReference>
<evidence type="ECO:0000313" key="2">
    <source>
        <dbReference type="Proteomes" id="UP000430345"/>
    </source>
</evidence>
<evidence type="ECO:0000313" key="1">
    <source>
        <dbReference type="EMBL" id="MPQ44900.1"/>
    </source>
</evidence>
<dbReference type="RefSeq" id="WP_152891766.1">
    <property type="nucleotide sequence ID" value="NZ_WHJC01000352.1"/>
</dbReference>
<dbReference type="Proteomes" id="UP000430345">
    <property type="component" value="Unassembled WGS sequence"/>
</dbReference>
<dbReference type="Pfam" id="PF13384">
    <property type="entry name" value="HTH_23"/>
    <property type="match status" value="1"/>
</dbReference>
<protein>
    <submittedName>
        <fullName evidence="1">Helix-turn-helix domain-containing protein</fullName>
    </submittedName>
</protein>
<proteinExistence type="predicted"/>
<dbReference type="AlphaFoldDB" id="A0A6I1MPR4"/>
<comment type="caution">
    <text evidence="1">The sequence shown here is derived from an EMBL/GenBank/DDBJ whole genome shotgun (WGS) entry which is preliminary data.</text>
</comment>